<feature type="binding site" evidence="11">
    <location>
        <position position="151"/>
    </location>
    <ligand>
        <name>[2Fe-2S] cluster</name>
        <dbReference type="ChEBI" id="CHEBI:190135"/>
        <label>2</label>
    </ligand>
</feature>
<dbReference type="SUPFAM" id="SSF47741">
    <property type="entry name" value="CO dehydrogenase ISP C-domain like"/>
    <property type="match status" value="1"/>
</dbReference>
<feature type="binding site" evidence="11">
    <location>
        <position position="149"/>
    </location>
    <ligand>
        <name>[2Fe-2S] cluster</name>
        <dbReference type="ChEBI" id="CHEBI:190135"/>
        <label>2</label>
    </ligand>
</feature>
<protein>
    <recommendedName>
        <fullName evidence="13">FAD-binding PCMH-type domain-containing protein</fullName>
    </recommendedName>
</protein>
<dbReference type="Pfam" id="PF01799">
    <property type="entry name" value="Fer2_2"/>
    <property type="match status" value="1"/>
</dbReference>
<dbReference type="GO" id="GO:0051537">
    <property type="term" value="F:2 iron, 2 sulfur cluster binding"/>
    <property type="evidence" value="ECO:0007669"/>
    <property type="project" value="UniProtKB-KW"/>
</dbReference>
<feature type="region of interest" description="Disordered" evidence="12">
    <location>
        <begin position="556"/>
        <end position="582"/>
    </location>
</feature>
<dbReference type="InterPro" id="IPR046867">
    <property type="entry name" value="AldOxase/xan_DH_MoCoBD2"/>
</dbReference>
<evidence type="ECO:0000256" key="4">
    <source>
        <dbReference type="ARBA" id="ARBA00022714"/>
    </source>
</evidence>
<evidence type="ECO:0000313" key="15">
    <source>
        <dbReference type="Proteomes" id="UP001465755"/>
    </source>
</evidence>
<evidence type="ECO:0000256" key="8">
    <source>
        <dbReference type="ARBA" id="ARBA00023004"/>
    </source>
</evidence>
<dbReference type="FunFam" id="3.30.365.10:FF:000001">
    <property type="entry name" value="Xanthine dehydrogenase oxidase"/>
    <property type="match status" value="1"/>
</dbReference>
<dbReference type="InterPro" id="IPR036683">
    <property type="entry name" value="CO_DH_flav_C_dom_sf"/>
</dbReference>
<comment type="cofactor">
    <cofactor evidence="10">
        <name>FAD</name>
        <dbReference type="ChEBI" id="CHEBI:57692"/>
    </cofactor>
</comment>
<feature type="binding site" evidence="11">
    <location>
        <position position="70"/>
    </location>
    <ligand>
        <name>[2Fe-2S] cluster</name>
        <dbReference type="ChEBI" id="CHEBI:190135"/>
        <label>1</label>
    </ligand>
</feature>
<name>A0AAW1NR64_9CHLO</name>
<dbReference type="PANTHER" id="PTHR11908">
    <property type="entry name" value="XANTHINE DEHYDROGENASE"/>
    <property type="match status" value="1"/>
</dbReference>
<feature type="binding site" evidence="10">
    <location>
        <position position="416"/>
    </location>
    <ligand>
        <name>FAD</name>
        <dbReference type="ChEBI" id="CHEBI:57692"/>
    </ligand>
</feature>
<evidence type="ECO:0000256" key="2">
    <source>
        <dbReference type="ARBA" id="ARBA00022505"/>
    </source>
</evidence>
<dbReference type="PANTHER" id="PTHR11908:SF132">
    <property type="entry name" value="ALDEHYDE OXIDASE 1-RELATED"/>
    <property type="match status" value="1"/>
</dbReference>
<dbReference type="InterPro" id="IPR012675">
    <property type="entry name" value="Beta-grasp_dom_sf"/>
</dbReference>
<dbReference type="InterPro" id="IPR000674">
    <property type="entry name" value="Ald_Oxase/Xan_DH_a/b"/>
</dbReference>
<feature type="binding site" evidence="11">
    <location>
        <position position="786"/>
    </location>
    <ligand>
        <name>Mo-molybdopterin</name>
        <dbReference type="ChEBI" id="CHEBI:71302"/>
    </ligand>
    <ligandPart>
        <name>Mo</name>
        <dbReference type="ChEBI" id="CHEBI:28685"/>
    </ligandPart>
</feature>
<dbReference type="GO" id="GO:0016491">
    <property type="term" value="F:oxidoreductase activity"/>
    <property type="evidence" value="ECO:0007669"/>
    <property type="project" value="UniProtKB-KW"/>
</dbReference>
<dbReference type="SUPFAM" id="SSF56176">
    <property type="entry name" value="FAD-binding/transporter-associated domain-like"/>
    <property type="match status" value="1"/>
</dbReference>
<dbReference type="Gene3D" id="3.30.390.50">
    <property type="entry name" value="CO dehydrogenase flavoprotein, C-terminal domain"/>
    <property type="match status" value="1"/>
</dbReference>
<dbReference type="InterPro" id="IPR037165">
    <property type="entry name" value="AldOxase/xan_DH_Mopterin-bd_sf"/>
</dbReference>
<dbReference type="Pfam" id="PF00941">
    <property type="entry name" value="FAD_binding_5"/>
    <property type="match status" value="1"/>
</dbReference>
<evidence type="ECO:0000256" key="9">
    <source>
        <dbReference type="ARBA" id="ARBA00034078"/>
    </source>
</evidence>
<feature type="binding site" evidence="11">
    <location>
        <position position="40"/>
    </location>
    <ligand>
        <name>[2Fe-2S] cluster</name>
        <dbReference type="ChEBI" id="CHEBI:190135"/>
        <label>1</label>
    </ligand>
</feature>
<dbReference type="GO" id="GO:0071949">
    <property type="term" value="F:FAD binding"/>
    <property type="evidence" value="ECO:0007669"/>
    <property type="project" value="InterPro"/>
</dbReference>
<evidence type="ECO:0000313" key="14">
    <source>
        <dbReference type="EMBL" id="KAK9795562.1"/>
    </source>
</evidence>
<dbReference type="InterPro" id="IPR016169">
    <property type="entry name" value="FAD-bd_PCMH_sub2"/>
</dbReference>
<reference evidence="14 15" key="1">
    <citation type="journal article" date="2024" name="Nat. Commun.">
        <title>Phylogenomics reveals the evolutionary origins of lichenization in chlorophyte algae.</title>
        <authorList>
            <person name="Puginier C."/>
            <person name="Libourel C."/>
            <person name="Otte J."/>
            <person name="Skaloud P."/>
            <person name="Haon M."/>
            <person name="Grisel S."/>
            <person name="Petersen M."/>
            <person name="Berrin J.G."/>
            <person name="Delaux P.M."/>
            <person name="Dal Grande F."/>
            <person name="Keller J."/>
        </authorList>
    </citation>
    <scope>NUCLEOTIDE SEQUENCE [LARGE SCALE GENOMIC DNA]</scope>
    <source>
        <strain evidence="14 15">SAG 2036</strain>
    </source>
</reference>
<keyword evidence="3" id="KW-0285">Flavoprotein</keyword>
<keyword evidence="7" id="KW-0560">Oxidoreductase</keyword>
<dbReference type="Gene3D" id="1.10.150.120">
    <property type="entry name" value="[2Fe-2S]-binding domain"/>
    <property type="match status" value="1"/>
</dbReference>
<feature type="binding site" evidence="11">
    <location>
        <position position="110"/>
    </location>
    <ligand>
        <name>[2Fe-2S] cluster</name>
        <dbReference type="ChEBI" id="CHEBI:190135"/>
        <label>2</label>
    </ligand>
</feature>
<keyword evidence="6 10" id="KW-0274">FAD</keyword>
<feature type="compositionally biased region" description="Polar residues" evidence="12">
    <location>
        <begin position="561"/>
        <end position="576"/>
    </location>
</feature>
<dbReference type="Pfam" id="PF03450">
    <property type="entry name" value="CO_deh_flav_C"/>
    <property type="match status" value="1"/>
</dbReference>
<evidence type="ECO:0000256" key="1">
    <source>
        <dbReference type="ARBA" id="ARBA00006849"/>
    </source>
</evidence>
<dbReference type="InterPro" id="IPR002888">
    <property type="entry name" value="2Fe-2S-bd"/>
</dbReference>
<dbReference type="InterPro" id="IPR036884">
    <property type="entry name" value="2Fe-2S-bd_dom_sf"/>
</dbReference>
<feature type="domain" description="FAD-binding PCMH-type" evidence="13">
    <location>
        <begin position="215"/>
        <end position="408"/>
    </location>
</feature>
<dbReference type="InterPro" id="IPR036856">
    <property type="entry name" value="Ald_Oxase/Xan_DH_a/b_sf"/>
</dbReference>
<comment type="caution">
    <text evidence="14">The sequence shown here is derived from an EMBL/GenBank/DDBJ whole genome shotgun (WGS) entry which is preliminary data.</text>
</comment>
<accession>A0AAW1NR64</accession>
<feature type="binding site" evidence="11">
    <location>
        <position position="817"/>
    </location>
    <ligand>
        <name>Mo-molybdopterin</name>
        <dbReference type="ChEBI" id="CHEBI:71302"/>
    </ligand>
    <ligandPart>
        <name>Mo</name>
        <dbReference type="ChEBI" id="CHEBI:28685"/>
    </ligandPart>
</feature>
<dbReference type="SUPFAM" id="SSF56003">
    <property type="entry name" value="Molybdenum cofactor-binding domain"/>
    <property type="match status" value="1"/>
</dbReference>
<keyword evidence="5 11" id="KW-0479">Metal-binding</keyword>
<feature type="binding site" evidence="11">
    <location>
        <position position="932"/>
    </location>
    <ligand>
        <name>Mo-molybdopterin</name>
        <dbReference type="ChEBI" id="CHEBI:71302"/>
    </ligand>
    <ligandPart>
        <name>Mo</name>
        <dbReference type="ChEBI" id="CHEBI:28685"/>
    </ligandPart>
</feature>
<comment type="cofactor">
    <cofactor evidence="11">
        <name>Mo-molybdopterin</name>
        <dbReference type="ChEBI" id="CHEBI:71302"/>
    </cofactor>
    <text evidence="11">Binds 1 Mo-molybdopterin (Mo-MPT) cofactor per subunit.</text>
</comment>
<dbReference type="SUPFAM" id="SSF54292">
    <property type="entry name" value="2Fe-2S ferredoxin-like"/>
    <property type="match status" value="1"/>
</dbReference>
<evidence type="ECO:0000256" key="12">
    <source>
        <dbReference type="SAM" id="MobiDB-lite"/>
    </source>
</evidence>
<dbReference type="InterPro" id="IPR005107">
    <property type="entry name" value="CO_DH_flav_C"/>
</dbReference>
<feature type="binding site" evidence="11">
    <location>
        <position position="113"/>
    </location>
    <ligand>
        <name>[2Fe-2S] cluster</name>
        <dbReference type="ChEBI" id="CHEBI:190135"/>
        <label>2</label>
    </ligand>
</feature>
<comment type="cofactor">
    <cofactor evidence="11">
        <name>[2Fe-2S] cluster</name>
        <dbReference type="ChEBI" id="CHEBI:190135"/>
    </cofactor>
    <text evidence="11">Binds 2 [2Fe-2S] clusters.</text>
</comment>
<feature type="binding site" evidence="10">
    <location>
        <position position="354"/>
    </location>
    <ligand>
        <name>FAD</name>
        <dbReference type="ChEBI" id="CHEBI:57692"/>
    </ligand>
</feature>
<evidence type="ECO:0000256" key="3">
    <source>
        <dbReference type="ARBA" id="ARBA00022630"/>
    </source>
</evidence>
<evidence type="ECO:0000256" key="5">
    <source>
        <dbReference type="ARBA" id="ARBA00022723"/>
    </source>
</evidence>
<keyword evidence="11" id="KW-0411">Iron-sulfur</keyword>
<keyword evidence="8 11" id="KW-0408">Iron</keyword>
<dbReference type="InterPro" id="IPR002346">
    <property type="entry name" value="Mopterin_DH_FAD-bd"/>
</dbReference>
<dbReference type="InterPro" id="IPR006058">
    <property type="entry name" value="2Fe2S_fd_BS"/>
</dbReference>
<keyword evidence="4 11" id="KW-0001">2Fe-2S</keyword>
<feature type="binding site" evidence="11">
    <location>
        <position position="45"/>
    </location>
    <ligand>
        <name>[2Fe-2S] cluster</name>
        <dbReference type="ChEBI" id="CHEBI:190135"/>
        <label>1</label>
    </ligand>
</feature>
<dbReference type="PROSITE" id="PS00197">
    <property type="entry name" value="2FE2S_FER_1"/>
    <property type="match status" value="1"/>
</dbReference>
<evidence type="ECO:0000256" key="6">
    <source>
        <dbReference type="ARBA" id="ARBA00022827"/>
    </source>
</evidence>
<comment type="similarity">
    <text evidence="1">Belongs to the xanthine dehydrogenase family.</text>
</comment>
<dbReference type="InterPro" id="IPR016166">
    <property type="entry name" value="FAD-bd_PCMH"/>
</dbReference>
<proteinExistence type="inferred from homology"/>
<dbReference type="Gene3D" id="3.30.465.10">
    <property type="match status" value="1"/>
</dbReference>
<dbReference type="Gene3D" id="3.10.20.30">
    <property type="match status" value="1"/>
</dbReference>
<dbReference type="SUPFAM" id="SSF55447">
    <property type="entry name" value="CO dehydrogenase flavoprotein C-terminal domain-like"/>
    <property type="match status" value="1"/>
</dbReference>
<organism evidence="14 15">
    <name type="scientific">Symbiochloris irregularis</name>
    <dbReference type="NCBI Taxonomy" id="706552"/>
    <lineage>
        <taxon>Eukaryota</taxon>
        <taxon>Viridiplantae</taxon>
        <taxon>Chlorophyta</taxon>
        <taxon>core chlorophytes</taxon>
        <taxon>Trebouxiophyceae</taxon>
        <taxon>Trebouxiales</taxon>
        <taxon>Trebouxiaceae</taxon>
        <taxon>Symbiochloris</taxon>
    </lineage>
</organism>
<sequence>MMTVLSINDTRYAATPATERLSLNEFIRLHTPFKGTKLACGEGGCGACAVQEHTLDPASGATVTRSINSCLCPVGSLDGKAITTVEAVGNSDKGFHAIQDAFATNSASQCGFCTPGFVVACHSKLTAMKASGEQPTVHELVKGLDGNLCRCTGYRPIIDACKELATMDLEDMCSTSSAPFPAWLKAYNQGKSKAGSWKQFSASCKSKAGRLAQDVASNGPHMRHPATVDELLEDLAACQNAKVSVALVAGNTGAGVYHQWPEQQVLLDVQCIPAFHSIKVSKGSLVCGAAVTLTEVIDALRSPDCDLASVLKKNSKGWDAFATHMERIAGTHVRNAASLGGHFALCRSHKLESDVATLLMGMGGSICLASHTHPSRWLSVESFLDPQQDYSLGRTCVITAVSIPLLQTSELFWSHKVSQRYWNSHAYVNMAVKLSVTGSTCGNGAKTVTNACIAVGVPTSRPDDNCGPGKVAWKAVRCHAAESALTSGGPVDVAVLTHVLESLESDIRPGTNADASEQYFRNTAAGCLFEGLAHLAASNANQPALLQHLAQASPLAKPSLPQGTHNIPQAPSSSAPVGQPVEKDRVRLQASGEAVYTSDISAGSDQLFAALVGSAEPLATISSLDPSEALALPGVEAFIGPKDIPKNGSNMITTGTAQAPIFAEGHVEYVAQPLGIIVATSPSLAAKAAKLVAVRYGHPKGEAEPILTLDAGIAAGSFFKSNNLPSGILSAKRQGGNPQAAMAGAKNVIRGARYRLPSQQHFYMEPQAAVAVPGEAGSMTVHAATQSLDAVQGSVATALGVPMHQIVAVCRRVGGAFGGKVSRSLPIACAAGVAARKLNKPVSYVLGRNDDFRLNGGRDETLVEYDVGFDDQGKVNALAIKGWFLCGAHVDLASADMDVMAGGMDQAYACEGGMSLDFKLIKSNLAPRTIMRGPGFLNAVMIIEHIIEHVAMHLGLDPVAVKELNFIRSVGAPVASIAQPEDDRRQEHIRLAHKQQAKEARQAALCHPAVCGANLPKLSGPTVCLALGRELEEKQFTLPRIWAGLELGQGLSTKVKQMAAYELGLLLPEDQRPLSLDLIHINDTRSDIVPNAGPTWGSTGSESSAAAVQDACSQLRNNLGQFLAVKESGMDTWKATVAASHSMFGYAAANTQLSAYGWYDGSERSNKPGAQGQRATGKRQQLDYSSFGAAVSEVEIDILTGEKLLLRSDILFDCGQSFNPAVDLGQVEGAFIMGMGMMSQEQVQVDDVTGHLLSDSTWTYKIPTAICIPQQLNVTFLKDSPNPRGARKASSRECRWACSRRQHLSPVCSRRVATYL</sequence>
<keyword evidence="2 11" id="KW-0500">Molybdenum</keyword>
<evidence type="ECO:0000259" key="13">
    <source>
        <dbReference type="PROSITE" id="PS51387"/>
    </source>
</evidence>
<dbReference type="Gene3D" id="3.90.1170.50">
    <property type="entry name" value="Aldehyde oxidase/xanthine dehydrogenase, a/b hammerhead"/>
    <property type="match status" value="1"/>
</dbReference>
<dbReference type="SUPFAM" id="SSF54665">
    <property type="entry name" value="CO dehydrogenase molybdoprotein N-domain-like"/>
    <property type="match status" value="1"/>
</dbReference>
<feature type="binding site" evidence="11">
    <location>
        <position position="1097"/>
    </location>
    <ligand>
        <name>Mo-molybdopterin</name>
        <dbReference type="ChEBI" id="CHEBI:71302"/>
    </ligand>
    <ligandPart>
        <name>Mo</name>
        <dbReference type="ChEBI" id="CHEBI:28685"/>
    </ligandPart>
</feature>
<dbReference type="InterPro" id="IPR036010">
    <property type="entry name" value="2Fe-2S_ferredoxin-like_sf"/>
</dbReference>
<dbReference type="Pfam" id="PF02738">
    <property type="entry name" value="MoCoBD_1"/>
    <property type="match status" value="1"/>
</dbReference>
<evidence type="ECO:0000256" key="10">
    <source>
        <dbReference type="PIRSR" id="PIRSR000127-2"/>
    </source>
</evidence>
<dbReference type="SMART" id="SM01008">
    <property type="entry name" value="Ald_Xan_dh_C"/>
    <property type="match status" value="1"/>
</dbReference>
<gene>
    <name evidence="14" type="ORF">WJX73_009750</name>
</gene>
<dbReference type="Pfam" id="PF20256">
    <property type="entry name" value="MoCoBD_2"/>
    <property type="match status" value="1"/>
</dbReference>
<dbReference type="InterPro" id="IPR036318">
    <property type="entry name" value="FAD-bd_PCMH-like_sf"/>
</dbReference>
<dbReference type="EMBL" id="JALJOQ010000127">
    <property type="protein sequence ID" value="KAK9795562.1"/>
    <property type="molecule type" value="Genomic_DNA"/>
</dbReference>
<dbReference type="Pfam" id="PF01315">
    <property type="entry name" value="Ald_Xan_dh_C"/>
    <property type="match status" value="1"/>
</dbReference>
<dbReference type="Gene3D" id="3.30.365.10">
    <property type="entry name" value="Aldehyde oxidase/xanthine dehydrogenase, molybdopterin binding domain"/>
    <property type="match status" value="4"/>
</dbReference>
<evidence type="ECO:0000256" key="11">
    <source>
        <dbReference type="PIRSR" id="PIRSR000127-3"/>
    </source>
</evidence>
<keyword evidence="15" id="KW-1185">Reference proteome</keyword>
<comment type="cofactor">
    <cofactor evidence="9">
        <name>[2Fe-2S] cluster</name>
        <dbReference type="ChEBI" id="CHEBI:190135"/>
    </cofactor>
</comment>
<dbReference type="PIRSF" id="PIRSF000127">
    <property type="entry name" value="Xanthine_DH"/>
    <property type="match status" value="1"/>
</dbReference>
<feature type="binding site" evidence="11">
    <location>
        <position position="48"/>
    </location>
    <ligand>
        <name>[2Fe-2S] cluster</name>
        <dbReference type="ChEBI" id="CHEBI:190135"/>
        <label>1</label>
    </ligand>
</feature>
<dbReference type="GO" id="GO:0005506">
    <property type="term" value="F:iron ion binding"/>
    <property type="evidence" value="ECO:0007669"/>
    <property type="project" value="InterPro"/>
</dbReference>
<dbReference type="InterPro" id="IPR008274">
    <property type="entry name" value="AldOxase/xan_DH_MoCoBD1"/>
</dbReference>
<dbReference type="Proteomes" id="UP001465755">
    <property type="component" value="Unassembled WGS sequence"/>
</dbReference>
<dbReference type="PROSITE" id="PS51387">
    <property type="entry name" value="FAD_PCMH"/>
    <property type="match status" value="1"/>
</dbReference>
<evidence type="ECO:0000256" key="7">
    <source>
        <dbReference type="ARBA" id="ARBA00023002"/>
    </source>
</evidence>
<dbReference type="InterPro" id="IPR016208">
    <property type="entry name" value="Ald_Oxase/xanthine_DH-like"/>
</dbReference>